<reference evidence="10 11" key="2">
    <citation type="submission" date="2018-11" db="EMBL/GenBank/DDBJ databases">
        <authorList>
            <consortium name="Pathogen Informatics"/>
        </authorList>
    </citation>
    <scope>NUCLEOTIDE SEQUENCE [LARGE SCALE GENOMIC DNA]</scope>
    <source>
        <strain evidence="10 11">Egypt</strain>
    </source>
</reference>
<dbReference type="Gene3D" id="3.30.160.60">
    <property type="entry name" value="Classic Zinc Finger"/>
    <property type="match status" value="2"/>
</dbReference>
<keyword evidence="11" id="KW-1185">Reference proteome</keyword>
<feature type="compositionally biased region" description="Basic and acidic residues" evidence="8">
    <location>
        <begin position="267"/>
        <end position="291"/>
    </location>
</feature>
<evidence type="ECO:0000256" key="5">
    <source>
        <dbReference type="ARBA" id="ARBA00022833"/>
    </source>
</evidence>
<name>A0A183ADC8_9TREM</name>
<evidence type="ECO:0000256" key="1">
    <source>
        <dbReference type="ARBA" id="ARBA00004123"/>
    </source>
</evidence>
<dbReference type="SMART" id="SM00355">
    <property type="entry name" value="ZnF_C2H2"/>
    <property type="match status" value="4"/>
</dbReference>
<evidence type="ECO:0000256" key="3">
    <source>
        <dbReference type="ARBA" id="ARBA00022737"/>
    </source>
</evidence>
<keyword evidence="4 7" id="KW-0863">Zinc-finger</keyword>
<feature type="domain" description="C2H2-type" evidence="9">
    <location>
        <begin position="410"/>
        <end position="437"/>
    </location>
</feature>
<evidence type="ECO:0000313" key="11">
    <source>
        <dbReference type="Proteomes" id="UP000272942"/>
    </source>
</evidence>
<dbReference type="InterPro" id="IPR027756">
    <property type="entry name" value="Ovo-like"/>
</dbReference>
<sequence>MSFSPPSDEYIGQTSSTVSTDFDMNRWPAIPIALDLRVNRCKRSVSPIPVSSEPVIHTAQISDTFGLQRPEFNVQQLLSATVQPIKPDSFGCIPTEQPPLLSDCKLIPSLPPLAPPPPTSLPFSTPTSTLSPDAALSLFQAMNALFQYLNQKSNNPAELLNHFPSQTEPVSFHPIQQLVKIESLQSPPIPTPPQPTFQRPMRSWPVDIGSRGYHPYKQQYHQHHHHPMRSHSHTPMDHCDRMVVRNASSCHPIPNITPITGRMKILGHDKGLPEHRPDKSSGHRFEPDRSVTDTTSSESGRSRLLSTDLSEEDAPGKGPIILYYPEPADSKNQIRAMLARNDPRLRYVNDGAAIRNPFAVDRKIQLTYLTNLLCIKTDDGGYLCKGCNRTTSRLRPMQQHLLSHSASKFNLCVRCLKGFNDKYDMKRHTRKHTLVRPYVCPECSRSFSQRCSLEGHRRKIHKVHLNYSRNQRREVVRVCESCGFACSSPVEMLRHTITFHPTSSSLPRLQRQLARMEERVRRSGLHSSIMRLHAPESSDPEAVPHRSMDERTEFETNCSSPNAIATTHWSDCFEEIKGEQAKSVAEMLALYPEPLLCARLHL</sequence>
<dbReference type="PANTHER" id="PTHR10032">
    <property type="entry name" value="ZINC FINGER PROTEIN WITH KRAB AND SCAN DOMAINS"/>
    <property type="match status" value="1"/>
</dbReference>
<evidence type="ECO:0000313" key="10">
    <source>
        <dbReference type="EMBL" id="VDP74136.1"/>
    </source>
</evidence>
<feature type="region of interest" description="Disordered" evidence="8">
    <location>
        <begin position="267"/>
        <end position="318"/>
    </location>
</feature>
<dbReference type="FunFam" id="3.30.160.60:FF:000446">
    <property type="entry name" value="Zinc finger protein"/>
    <property type="match status" value="1"/>
</dbReference>
<gene>
    <name evidence="10" type="ORF">ECPE_LOCUS4963</name>
</gene>
<dbReference type="GO" id="GO:0000981">
    <property type="term" value="F:DNA-binding transcription factor activity, RNA polymerase II-specific"/>
    <property type="evidence" value="ECO:0007669"/>
    <property type="project" value="TreeGrafter"/>
</dbReference>
<protein>
    <submittedName>
        <fullName evidence="12">Zinc finger, C2H2 type</fullName>
    </submittedName>
</protein>
<keyword evidence="5" id="KW-0862">Zinc</keyword>
<evidence type="ECO:0000256" key="7">
    <source>
        <dbReference type="PROSITE-ProRule" id="PRU00042"/>
    </source>
</evidence>
<dbReference type="GO" id="GO:0005634">
    <property type="term" value="C:nucleus"/>
    <property type="evidence" value="ECO:0007669"/>
    <property type="project" value="UniProtKB-SubCell"/>
</dbReference>
<evidence type="ECO:0000256" key="8">
    <source>
        <dbReference type="SAM" id="MobiDB-lite"/>
    </source>
</evidence>
<feature type="compositionally biased region" description="Polar residues" evidence="8">
    <location>
        <begin position="292"/>
        <end position="308"/>
    </location>
</feature>
<dbReference type="PROSITE" id="PS50157">
    <property type="entry name" value="ZINC_FINGER_C2H2_2"/>
    <property type="match status" value="3"/>
</dbReference>
<evidence type="ECO:0000313" key="12">
    <source>
        <dbReference type="WBParaSite" id="ECPE_0000497501-mRNA-1"/>
    </source>
</evidence>
<keyword evidence="3" id="KW-0677">Repeat</keyword>
<dbReference type="PANTHER" id="PTHR10032:SF271">
    <property type="entry name" value="RH12261P-RELATED"/>
    <property type="match status" value="1"/>
</dbReference>
<organism evidence="12">
    <name type="scientific">Echinostoma caproni</name>
    <dbReference type="NCBI Taxonomy" id="27848"/>
    <lineage>
        <taxon>Eukaryota</taxon>
        <taxon>Metazoa</taxon>
        <taxon>Spiralia</taxon>
        <taxon>Lophotrochozoa</taxon>
        <taxon>Platyhelminthes</taxon>
        <taxon>Trematoda</taxon>
        <taxon>Digenea</taxon>
        <taxon>Plagiorchiida</taxon>
        <taxon>Echinostomata</taxon>
        <taxon>Echinostomatoidea</taxon>
        <taxon>Echinostomatidae</taxon>
        <taxon>Echinostoma</taxon>
    </lineage>
</organism>
<dbReference type="GO" id="GO:0008270">
    <property type="term" value="F:zinc ion binding"/>
    <property type="evidence" value="ECO:0007669"/>
    <property type="project" value="UniProtKB-KW"/>
</dbReference>
<evidence type="ECO:0000256" key="2">
    <source>
        <dbReference type="ARBA" id="ARBA00022723"/>
    </source>
</evidence>
<dbReference type="SUPFAM" id="SSF57667">
    <property type="entry name" value="beta-beta-alpha zinc fingers"/>
    <property type="match status" value="1"/>
</dbReference>
<dbReference type="PROSITE" id="PS00028">
    <property type="entry name" value="ZINC_FINGER_C2H2_1"/>
    <property type="match status" value="2"/>
</dbReference>
<proteinExistence type="predicted"/>
<dbReference type="EMBL" id="UZAN01041798">
    <property type="protein sequence ID" value="VDP74136.1"/>
    <property type="molecule type" value="Genomic_DNA"/>
</dbReference>
<feature type="domain" description="C2H2-type" evidence="9">
    <location>
        <begin position="438"/>
        <end position="461"/>
    </location>
</feature>
<evidence type="ECO:0000256" key="4">
    <source>
        <dbReference type="ARBA" id="ARBA00022771"/>
    </source>
</evidence>
<dbReference type="OrthoDB" id="6508643at2759"/>
<reference evidence="12" key="1">
    <citation type="submission" date="2016-06" db="UniProtKB">
        <authorList>
            <consortium name="WormBaseParasite"/>
        </authorList>
    </citation>
    <scope>IDENTIFICATION</scope>
</reference>
<keyword evidence="6" id="KW-0539">Nucleus</keyword>
<evidence type="ECO:0000259" key="9">
    <source>
        <dbReference type="PROSITE" id="PS50157"/>
    </source>
</evidence>
<dbReference type="InterPro" id="IPR036236">
    <property type="entry name" value="Znf_C2H2_sf"/>
</dbReference>
<evidence type="ECO:0000256" key="6">
    <source>
        <dbReference type="ARBA" id="ARBA00023242"/>
    </source>
</evidence>
<dbReference type="GO" id="GO:0000978">
    <property type="term" value="F:RNA polymerase II cis-regulatory region sequence-specific DNA binding"/>
    <property type="evidence" value="ECO:0007669"/>
    <property type="project" value="TreeGrafter"/>
</dbReference>
<dbReference type="GO" id="GO:0009913">
    <property type="term" value="P:epidermal cell differentiation"/>
    <property type="evidence" value="ECO:0007669"/>
    <property type="project" value="TreeGrafter"/>
</dbReference>
<dbReference type="InterPro" id="IPR013087">
    <property type="entry name" value="Znf_C2H2_type"/>
</dbReference>
<dbReference type="AlphaFoldDB" id="A0A183ADC8"/>
<accession>A0A183ADC8</accession>
<feature type="domain" description="C2H2-type" evidence="9">
    <location>
        <begin position="382"/>
        <end position="409"/>
    </location>
</feature>
<comment type="subcellular location">
    <subcellularLocation>
        <location evidence="1">Nucleus</location>
    </subcellularLocation>
</comment>
<dbReference type="Proteomes" id="UP000272942">
    <property type="component" value="Unassembled WGS sequence"/>
</dbReference>
<dbReference type="WBParaSite" id="ECPE_0000497501-mRNA-1">
    <property type="protein sequence ID" value="ECPE_0000497501-mRNA-1"/>
    <property type="gene ID" value="ECPE_0000497501"/>
</dbReference>
<keyword evidence="2" id="KW-0479">Metal-binding</keyword>